<evidence type="ECO:0000256" key="1">
    <source>
        <dbReference type="SAM" id="MobiDB-lite"/>
    </source>
</evidence>
<dbReference type="EMBL" id="JAANQT010001504">
    <property type="protein sequence ID" value="KAG1304907.1"/>
    <property type="molecule type" value="Genomic_DNA"/>
</dbReference>
<sequence>MFNQSIQVRRDHNNKIQVSPNPKPSAATKCTLADRSPPFIPTDLAHHPTDKPKYNMDIANITNPTIATTLTSEPGFHFGPVTAPNRALIKKDKN</sequence>
<feature type="region of interest" description="Disordered" evidence="1">
    <location>
        <begin position="1"/>
        <end position="35"/>
    </location>
</feature>
<gene>
    <name evidence="2" type="ORF">G6F64_008806</name>
</gene>
<evidence type="ECO:0000313" key="3">
    <source>
        <dbReference type="Proteomes" id="UP000716291"/>
    </source>
</evidence>
<proteinExistence type="predicted"/>
<keyword evidence="3" id="KW-1185">Reference proteome</keyword>
<dbReference type="AlphaFoldDB" id="A0A9P7BPY9"/>
<name>A0A9P7BPY9_RHIOR</name>
<comment type="caution">
    <text evidence="2">The sequence shown here is derived from an EMBL/GenBank/DDBJ whole genome shotgun (WGS) entry which is preliminary data.</text>
</comment>
<evidence type="ECO:0000313" key="2">
    <source>
        <dbReference type="EMBL" id="KAG1304907.1"/>
    </source>
</evidence>
<dbReference type="Proteomes" id="UP000716291">
    <property type="component" value="Unassembled WGS sequence"/>
</dbReference>
<accession>A0A9P7BPY9</accession>
<protein>
    <submittedName>
        <fullName evidence="2">Uncharacterized protein</fullName>
    </submittedName>
</protein>
<reference evidence="2" key="1">
    <citation type="journal article" date="2020" name="Microb. Genom.">
        <title>Genetic diversity of clinical and environmental Mucorales isolates obtained from an investigation of mucormycosis cases among solid organ transplant recipients.</title>
        <authorList>
            <person name="Nguyen M.H."/>
            <person name="Kaul D."/>
            <person name="Muto C."/>
            <person name="Cheng S.J."/>
            <person name="Richter R.A."/>
            <person name="Bruno V.M."/>
            <person name="Liu G."/>
            <person name="Beyhan S."/>
            <person name="Sundermann A.J."/>
            <person name="Mounaud S."/>
            <person name="Pasculle A.W."/>
            <person name="Nierman W.C."/>
            <person name="Driscoll E."/>
            <person name="Cumbie R."/>
            <person name="Clancy C.J."/>
            <person name="Dupont C.L."/>
        </authorList>
    </citation>
    <scope>NUCLEOTIDE SEQUENCE</scope>
    <source>
        <strain evidence="2">GL11</strain>
    </source>
</reference>
<organism evidence="2 3">
    <name type="scientific">Rhizopus oryzae</name>
    <name type="common">Mucormycosis agent</name>
    <name type="synonym">Rhizopus arrhizus var. delemar</name>
    <dbReference type="NCBI Taxonomy" id="64495"/>
    <lineage>
        <taxon>Eukaryota</taxon>
        <taxon>Fungi</taxon>
        <taxon>Fungi incertae sedis</taxon>
        <taxon>Mucoromycota</taxon>
        <taxon>Mucoromycotina</taxon>
        <taxon>Mucoromycetes</taxon>
        <taxon>Mucorales</taxon>
        <taxon>Mucorineae</taxon>
        <taxon>Rhizopodaceae</taxon>
        <taxon>Rhizopus</taxon>
    </lineage>
</organism>